<reference evidence="7" key="1">
    <citation type="submission" date="2017-02" db="EMBL/GenBank/DDBJ databases">
        <authorList>
            <person name="Varghese N."/>
            <person name="Submissions S."/>
        </authorList>
    </citation>
    <scope>NUCLEOTIDE SEQUENCE [LARGE SCALE GENOMIC DNA]</scope>
    <source>
        <strain evidence="7">DSM 22270</strain>
    </source>
</reference>
<keyword evidence="4 5" id="KW-0472">Membrane</keyword>
<protein>
    <submittedName>
        <fullName evidence="6">Uncharacterized membrane protein YphA, DoxX/SURF4 family</fullName>
    </submittedName>
</protein>
<evidence type="ECO:0000256" key="5">
    <source>
        <dbReference type="SAM" id="Phobius"/>
    </source>
</evidence>
<keyword evidence="3 5" id="KW-1133">Transmembrane helix</keyword>
<feature type="transmembrane region" description="Helical" evidence="5">
    <location>
        <begin position="72"/>
        <end position="90"/>
    </location>
</feature>
<dbReference type="OrthoDB" id="8161897at2"/>
<evidence type="ECO:0000313" key="6">
    <source>
        <dbReference type="EMBL" id="SKB50493.1"/>
    </source>
</evidence>
<dbReference type="InterPro" id="IPR032808">
    <property type="entry name" value="DoxX"/>
</dbReference>
<feature type="transmembrane region" description="Helical" evidence="5">
    <location>
        <begin position="9"/>
        <end position="27"/>
    </location>
</feature>
<evidence type="ECO:0000256" key="1">
    <source>
        <dbReference type="ARBA" id="ARBA00004141"/>
    </source>
</evidence>
<sequence length="132" mass="14672">MTSRNRNRWSWVLRLVAAGIMFQTLYFKFTASPESVYIFSKVGMEPWGRILVGVFELIASILIVIPRTTPYGALVGTGVMTGALFMHITRLGIEVQGDSGQLFIYALLVLGSCLTLAYWYRGSLSGISVQEK</sequence>
<accession>A0A1T5BU54</accession>
<dbReference type="Proteomes" id="UP000190897">
    <property type="component" value="Unassembled WGS sequence"/>
</dbReference>
<evidence type="ECO:0000256" key="3">
    <source>
        <dbReference type="ARBA" id="ARBA00022989"/>
    </source>
</evidence>
<feature type="transmembrane region" description="Helical" evidence="5">
    <location>
        <begin position="102"/>
        <end position="120"/>
    </location>
</feature>
<evidence type="ECO:0000256" key="2">
    <source>
        <dbReference type="ARBA" id="ARBA00022692"/>
    </source>
</evidence>
<keyword evidence="7" id="KW-1185">Reference proteome</keyword>
<evidence type="ECO:0000256" key="4">
    <source>
        <dbReference type="ARBA" id="ARBA00023136"/>
    </source>
</evidence>
<dbReference type="EMBL" id="FUZA01000001">
    <property type="protein sequence ID" value="SKB50493.1"/>
    <property type="molecule type" value="Genomic_DNA"/>
</dbReference>
<evidence type="ECO:0000313" key="7">
    <source>
        <dbReference type="Proteomes" id="UP000190897"/>
    </source>
</evidence>
<comment type="subcellular location">
    <subcellularLocation>
        <location evidence="1">Membrane</location>
        <topology evidence="1">Multi-pass membrane protein</topology>
    </subcellularLocation>
</comment>
<keyword evidence="2 5" id="KW-0812">Transmembrane</keyword>
<dbReference type="STRING" id="651661.SAMN05660293_00594"/>
<dbReference type="AlphaFoldDB" id="A0A1T5BU54"/>
<dbReference type="GO" id="GO:0016020">
    <property type="term" value="C:membrane"/>
    <property type="evidence" value="ECO:0007669"/>
    <property type="project" value="UniProtKB-SubCell"/>
</dbReference>
<name>A0A1T5BU54_9BACT</name>
<organism evidence="6 7">
    <name type="scientific">Dyadobacter psychrophilus</name>
    <dbReference type="NCBI Taxonomy" id="651661"/>
    <lineage>
        <taxon>Bacteria</taxon>
        <taxon>Pseudomonadati</taxon>
        <taxon>Bacteroidota</taxon>
        <taxon>Cytophagia</taxon>
        <taxon>Cytophagales</taxon>
        <taxon>Spirosomataceae</taxon>
        <taxon>Dyadobacter</taxon>
    </lineage>
</organism>
<gene>
    <name evidence="6" type="ORF">SAMN05660293_00594</name>
</gene>
<feature type="transmembrane region" description="Helical" evidence="5">
    <location>
        <begin position="47"/>
        <end position="65"/>
    </location>
</feature>
<proteinExistence type="predicted"/>
<dbReference type="RefSeq" id="WP_082213160.1">
    <property type="nucleotide sequence ID" value="NZ_FUZA01000001.1"/>
</dbReference>
<dbReference type="Pfam" id="PF07681">
    <property type="entry name" value="DoxX"/>
    <property type="match status" value="1"/>
</dbReference>